<name>A0A5B8SVL3_9GAMM</name>
<dbReference type="RefSeq" id="WP_147183979.1">
    <property type="nucleotide sequence ID" value="NZ_CP042382.1"/>
</dbReference>
<gene>
    <name evidence="3" type="ORF">FGL86_07450</name>
</gene>
<feature type="transmembrane region" description="Helical" evidence="2">
    <location>
        <begin position="118"/>
        <end position="137"/>
    </location>
</feature>
<protein>
    <submittedName>
        <fullName evidence="3">Sodium:glutamate symporter</fullName>
    </submittedName>
</protein>
<sequence length="479" mass="50907">MSVTQLFVSLMLLALILLLSNILVVKFAWLRNFFIPGSIVGGVILLLLGPYVLGVFVKSPFADGGGLFPSYVLDAWADLPGLLINVVFAALFIGKPIPGIRDIWYRAGPQVVVGQTMAWGQYVLGLSLAILVLVPMLDMNPIVGALIEIGFEGGHGTAAGMAGTFSDLGFEAGADLALGMATIGIVSGVLVGTLMVNIAARRGVINPGDTTNSAQRAKQEGPSDAEQEDFHTELAQEKGTTDPLSLHLGLVGVAILLGWLLLSGFQWLESVTWARDGGLEIMAHVPLFPLAMIGGVMVQLLLARCGWERHVSQRLMSRISGTALDFTIVSALATLALTTLGDYLLPFLMLAALGILWPVLVLVFLAPRVMPDHWFERGISDLGQSMGVTVTGLLLLRMADPKNDSGAMETFGYKQLLFEPVVGGGLFTAAAPPLIAQFGPGPVLILTAGVTVVWIAFGLLYFGRRVPGRGQGRWSPKQA</sequence>
<evidence type="ECO:0000313" key="4">
    <source>
        <dbReference type="Proteomes" id="UP000321272"/>
    </source>
</evidence>
<reference evidence="3 4" key="1">
    <citation type="submission" date="2019-06" db="EMBL/GenBank/DDBJ databases">
        <title>Genome analyses of bacteria isolated from kimchi.</title>
        <authorList>
            <person name="Lee S."/>
            <person name="Ahn S."/>
            <person name="Roh S."/>
        </authorList>
    </citation>
    <scope>NUCLEOTIDE SEQUENCE [LARGE SCALE GENOMIC DNA]</scope>
    <source>
        <strain evidence="3 4">CBA4606</strain>
    </source>
</reference>
<feature type="transmembrane region" description="Helical" evidence="2">
    <location>
        <begin position="244"/>
        <end position="261"/>
    </location>
</feature>
<evidence type="ECO:0000256" key="1">
    <source>
        <dbReference type="SAM" id="MobiDB-lite"/>
    </source>
</evidence>
<evidence type="ECO:0000313" key="3">
    <source>
        <dbReference type="EMBL" id="QEA38923.1"/>
    </source>
</evidence>
<organism evidence="3 4">
    <name type="scientific">Pistricoccus aurantiacus</name>
    <dbReference type="NCBI Taxonomy" id="1883414"/>
    <lineage>
        <taxon>Bacteria</taxon>
        <taxon>Pseudomonadati</taxon>
        <taxon>Pseudomonadota</taxon>
        <taxon>Gammaproteobacteria</taxon>
        <taxon>Oceanospirillales</taxon>
        <taxon>Halomonadaceae</taxon>
        <taxon>Pistricoccus</taxon>
    </lineage>
</organism>
<dbReference type="OrthoDB" id="9801557at2"/>
<dbReference type="AlphaFoldDB" id="A0A5B8SVL3"/>
<dbReference type="PANTHER" id="PTHR36178">
    <property type="entry name" value="SLR0625 PROTEIN"/>
    <property type="match status" value="1"/>
</dbReference>
<dbReference type="GO" id="GO:0015501">
    <property type="term" value="F:glutamate:sodium symporter activity"/>
    <property type="evidence" value="ECO:0007669"/>
    <property type="project" value="InterPro"/>
</dbReference>
<dbReference type="Pfam" id="PF03616">
    <property type="entry name" value="Glt_symporter"/>
    <property type="match status" value="1"/>
</dbReference>
<feature type="transmembrane region" description="Helical" evidence="2">
    <location>
        <begin position="176"/>
        <end position="196"/>
    </location>
</feature>
<feature type="transmembrane region" description="Helical" evidence="2">
    <location>
        <begin position="343"/>
        <end position="366"/>
    </location>
</feature>
<feature type="transmembrane region" description="Helical" evidence="2">
    <location>
        <begin position="443"/>
        <end position="463"/>
    </location>
</feature>
<feature type="transmembrane region" description="Helical" evidence="2">
    <location>
        <begin position="315"/>
        <end position="337"/>
    </location>
</feature>
<feature type="transmembrane region" description="Helical" evidence="2">
    <location>
        <begin position="6"/>
        <end position="25"/>
    </location>
</feature>
<keyword evidence="2" id="KW-0472">Membrane</keyword>
<dbReference type="GO" id="GO:0015813">
    <property type="term" value="P:L-glutamate transmembrane transport"/>
    <property type="evidence" value="ECO:0007669"/>
    <property type="project" value="InterPro"/>
</dbReference>
<dbReference type="KEGG" id="paur:FGL86_07450"/>
<feature type="transmembrane region" description="Helical" evidence="2">
    <location>
        <begin position="77"/>
        <end position="97"/>
    </location>
</feature>
<proteinExistence type="predicted"/>
<accession>A0A5B8SVL3</accession>
<dbReference type="PANTHER" id="PTHR36178:SF1">
    <property type="entry name" value="SODIUM_GLUTAMATE SYMPORTER"/>
    <property type="match status" value="1"/>
</dbReference>
<keyword evidence="2" id="KW-1133">Transmembrane helix</keyword>
<evidence type="ECO:0000256" key="2">
    <source>
        <dbReference type="SAM" id="Phobius"/>
    </source>
</evidence>
<feature type="transmembrane region" description="Helical" evidence="2">
    <location>
        <begin position="281"/>
        <end position="303"/>
    </location>
</feature>
<dbReference type="InterPro" id="IPR004445">
    <property type="entry name" value="GltS"/>
</dbReference>
<feature type="region of interest" description="Disordered" evidence="1">
    <location>
        <begin position="207"/>
        <end position="229"/>
    </location>
</feature>
<keyword evidence="2" id="KW-0812">Transmembrane</keyword>
<keyword evidence="4" id="KW-1185">Reference proteome</keyword>
<dbReference type="GO" id="GO:0016020">
    <property type="term" value="C:membrane"/>
    <property type="evidence" value="ECO:0007669"/>
    <property type="project" value="InterPro"/>
</dbReference>
<feature type="transmembrane region" description="Helical" evidence="2">
    <location>
        <begin position="37"/>
        <end position="57"/>
    </location>
</feature>
<dbReference type="Proteomes" id="UP000321272">
    <property type="component" value="Chromosome"/>
</dbReference>
<dbReference type="EMBL" id="CP042382">
    <property type="protein sequence ID" value="QEA38923.1"/>
    <property type="molecule type" value="Genomic_DNA"/>
</dbReference>